<dbReference type="GO" id="GO:0016020">
    <property type="term" value="C:membrane"/>
    <property type="evidence" value="ECO:0007669"/>
    <property type="project" value="InterPro"/>
</dbReference>
<name>A0A443SKC9_9ACAR</name>
<proteinExistence type="predicted"/>
<organism evidence="3 4">
    <name type="scientific">Leptotrombidium deliense</name>
    <dbReference type="NCBI Taxonomy" id="299467"/>
    <lineage>
        <taxon>Eukaryota</taxon>
        <taxon>Metazoa</taxon>
        <taxon>Ecdysozoa</taxon>
        <taxon>Arthropoda</taxon>
        <taxon>Chelicerata</taxon>
        <taxon>Arachnida</taxon>
        <taxon>Acari</taxon>
        <taxon>Acariformes</taxon>
        <taxon>Trombidiformes</taxon>
        <taxon>Prostigmata</taxon>
        <taxon>Anystina</taxon>
        <taxon>Parasitengona</taxon>
        <taxon>Trombiculoidea</taxon>
        <taxon>Trombiculidae</taxon>
        <taxon>Leptotrombidium</taxon>
    </lineage>
</organism>
<gene>
    <name evidence="3" type="ORF">B4U80_09421</name>
</gene>
<accession>A0A443SKC9</accession>
<dbReference type="PANTHER" id="PTHR47049:SF2">
    <property type="entry name" value="PIEZO-TYPE MECHANOSENSITIVE ION CHANNEL HOMOLOG"/>
    <property type="match status" value="1"/>
</dbReference>
<feature type="transmembrane region" description="Helical" evidence="1">
    <location>
        <begin position="35"/>
        <end position="62"/>
    </location>
</feature>
<dbReference type="Proteomes" id="UP000288716">
    <property type="component" value="Unassembled WGS sequence"/>
</dbReference>
<feature type="transmembrane region" description="Helical" evidence="1">
    <location>
        <begin position="97"/>
        <end position="118"/>
    </location>
</feature>
<dbReference type="InterPro" id="IPR056769">
    <property type="entry name" value="Piezo_TM1-24"/>
</dbReference>
<keyword evidence="1" id="KW-0812">Transmembrane</keyword>
<comment type="caution">
    <text evidence="3">The sequence shown here is derived from an EMBL/GenBank/DDBJ whole genome shotgun (WGS) entry which is preliminary data.</text>
</comment>
<dbReference type="EMBL" id="NCKV01001642">
    <property type="protein sequence ID" value="RWS27984.1"/>
    <property type="molecule type" value="Genomic_DNA"/>
</dbReference>
<dbReference type="InterPro" id="IPR027272">
    <property type="entry name" value="Piezo"/>
</dbReference>
<dbReference type="STRING" id="299467.A0A443SKC9"/>
<dbReference type="VEuPathDB" id="VectorBase:LDEU004056"/>
<reference evidence="3 4" key="1">
    <citation type="journal article" date="2018" name="Gigascience">
        <title>Genomes of trombidid mites reveal novel predicted allergens and laterally-transferred genes associated with secondary metabolism.</title>
        <authorList>
            <person name="Dong X."/>
            <person name="Chaisiri K."/>
            <person name="Xia D."/>
            <person name="Armstrong S.D."/>
            <person name="Fang Y."/>
            <person name="Donnelly M.J."/>
            <person name="Kadowaki T."/>
            <person name="McGarry J.W."/>
            <person name="Darby A.C."/>
            <person name="Makepeace B.L."/>
        </authorList>
    </citation>
    <scope>NUCLEOTIDE SEQUENCE [LARGE SCALE GENOMIC DNA]</scope>
    <source>
        <strain evidence="3">UoL-UT</strain>
    </source>
</reference>
<keyword evidence="4" id="KW-1185">Reference proteome</keyword>
<evidence type="ECO:0000256" key="1">
    <source>
        <dbReference type="SAM" id="Phobius"/>
    </source>
</evidence>
<dbReference type="AlphaFoldDB" id="A0A443SKC9"/>
<evidence type="ECO:0000313" key="4">
    <source>
        <dbReference type="Proteomes" id="UP000288716"/>
    </source>
</evidence>
<feature type="transmembrane region" description="Helical" evidence="1">
    <location>
        <begin position="186"/>
        <end position="205"/>
    </location>
</feature>
<feature type="transmembrane region" description="Helical" evidence="1">
    <location>
        <begin position="270"/>
        <end position="289"/>
    </location>
</feature>
<dbReference type="Pfam" id="PF24871">
    <property type="entry name" value="Piezo_TM1-24"/>
    <property type="match status" value="1"/>
</dbReference>
<feature type="domain" description="Piezo TM1-24" evidence="2">
    <location>
        <begin position="5"/>
        <end position="275"/>
    </location>
</feature>
<keyword evidence="1" id="KW-0472">Membrane</keyword>
<feature type="transmembrane region" description="Helical" evidence="1">
    <location>
        <begin position="211"/>
        <end position="228"/>
    </location>
</feature>
<dbReference type="OrthoDB" id="303066at2759"/>
<keyword evidence="1" id="KW-1133">Transmembrane helix</keyword>
<evidence type="ECO:0000259" key="2">
    <source>
        <dbReference type="Pfam" id="PF24871"/>
    </source>
</evidence>
<protein>
    <submittedName>
        <fullName evidence="3">Piezo-type mechanosensitive ion channel component 1-like protein</fullName>
    </submittedName>
</protein>
<feature type="non-terminal residue" evidence="3">
    <location>
        <position position="1"/>
    </location>
</feature>
<dbReference type="PANTHER" id="PTHR47049">
    <property type="entry name" value="PIEZO-TYPE MECHANOSENSITIVE ION CHANNEL HOMOLOG"/>
    <property type="match status" value="1"/>
</dbReference>
<dbReference type="GO" id="GO:0008381">
    <property type="term" value="F:mechanosensitive monoatomic ion channel activity"/>
    <property type="evidence" value="ECO:0007669"/>
    <property type="project" value="InterPro"/>
</dbReference>
<feature type="transmembrane region" description="Helical" evidence="1">
    <location>
        <begin position="240"/>
        <end position="258"/>
    </location>
</feature>
<sequence>AVVLRQNVFSGVYFILLLIGPFLPKPTPKSFKGSISIYLKVLILLSTIICISQVVFQIVLFASYDSYEKSFDYCSAQGEIYYSIGFNRLDGISFFSIFRLFVVDFVILIYTCAVYLIIRKIFHRHLQQPANNEVTNNECVASGAKDNLKNEEESAFRSDAHDYNLDRKLLEQCNKRRLRKFWALEIAKFLSEITFNVLLCGAAVLNPSITSFFYLLLFLAIATWIACNQKLGPTFEKFRLFVCLYTFVQLSFLFLYQMDYFHSFVEPGNLYARLVYFLNSLTFLVTVEVK</sequence>
<evidence type="ECO:0000313" key="3">
    <source>
        <dbReference type="EMBL" id="RWS27984.1"/>
    </source>
</evidence>